<accession>A0A550CVE4</accession>
<evidence type="ECO:0000313" key="1">
    <source>
        <dbReference type="EMBL" id="TRM68750.1"/>
    </source>
</evidence>
<sequence length="76" mass="8588">MEARSSFRSQVTSPGRRGPRWDFCMYYTYAGCTRLLVPGIDAVWKPSDHAGPTGSTKLKPVHRCHPRYVDCAEEAE</sequence>
<dbReference type="EMBL" id="VDMD01000002">
    <property type="protein sequence ID" value="TRM68750.1"/>
    <property type="molecule type" value="Genomic_DNA"/>
</dbReference>
<gene>
    <name evidence="1" type="ORF">BD626DRAFT_482625</name>
</gene>
<dbReference type="Proteomes" id="UP000320762">
    <property type="component" value="Unassembled WGS sequence"/>
</dbReference>
<proteinExistence type="predicted"/>
<reference evidence="1 2" key="1">
    <citation type="journal article" date="2019" name="New Phytol.">
        <title>Comparative genomics reveals unique wood-decay strategies and fruiting body development in the Schizophyllaceae.</title>
        <authorList>
            <person name="Almasi E."/>
            <person name="Sahu N."/>
            <person name="Krizsan K."/>
            <person name="Balint B."/>
            <person name="Kovacs G.M."/>
            <person name="Kiss B."/>
            <person name="Cseklye J."/>
            <person name="Drula E."/>
            <person name="Henrissat B."/>
            <person name="Nagy I."/>
            <person name="Chovatia M."/>
            <person name="Adam C."/>
            <person name="LaButti K."/>
            <person name="Lipzen A."/>
            <person name="Riley R."/>
            <person name="Grigoriev I.V."/>
            <person name="Nagy L.G."/>
        </authorList>
    </citation>
    <scope>NUCLEOTIDE SEQUENCE [LARGE SCALE GENOMIC DNA]</scope>
    <source>
        <strain evidence="1 2">NL-1724</strain>
    </source>
</reference>
<comment type="caution">
    <text evidence="1">The sequence shown here is derived from an EMBL/GenBank/DDBJ whole genome shotgun (WGS) entry which is preliminary data.</text>
</comment>
<dbReference type="AlphaFoldDB" id="A0A550CVE4"/>
<protein>
    <submittedName>
        <fullName evidence="1">Uncharacterized protein</fullName>
    </submittedName>
</protein>
<keyword evidence="2" id="KW-1185">Reference proteome</keyword>
<dbReference type="OrthoDB" id="106623at2759"/>
<name>A0A550CVE4_9AGAR</name>
<evidence type="ECO:0000313" key="2">
    <source>
        <dbReference type="Proteomes" id="UP000320762"/>
    </source>
</evidence>
<organism evidence="1 2">
    <name type="scientific">Schizophyllum amplum</name>
    <dbReference type="NCBI Taxonomy" id="97359"/>
    <lineage>
        <taxon>Eukaryota</taxon>
        <taxon>Fungi</taxon>
        <taxon>Dikarya</taxon>
        <taxon>Basidiomycota</taxon>
        <taxon>Agaricomycotina</taxon>
        <taxon>Agaricomycetes</taxon>
        <taxon>Agaricomycetidae</taxon>
        <taxon>Agaricales</taxon>
        <taxon>Schizophyllaceae</taxon>
        <taxon>Schizophyllum</taxon>
    </lineage>
</organism>